<dbReference type="PROSITE" id="PS00113">
    <property type="entry name" value="ADENYLATE_KINASE"/>
    <property type="match status" value="1"/>
</dbReference>
<evidence type="ECO:0000256" key="4">
    <source>
        <dbReference type="ARBA" id="ARBA00022741"/>
    </source>
</evidence>
<dbReference type="STRING" id="1157962.A0A250XR15"/>
<reference evidence="7 8" key="1">
    <citation type="submission" date="2017-08" db="EMBL/GenBank/DDBJ databases">
        <title>Acidophilic green algal genome provides insights into adaptation to an acidic environment.</title>
        <authorList>
            <person name="Hirooka S."/>
            <person name="Hirose Y."/>
            <person name="Kanesaki Y."/>
            <person name="Higuchi S."/>
            <person name="Fujiwara T."/>
            <person name="Onuma R."/>
            <person name="Era A."/>
            <person name="Ohbayashi R."/>
            <person name="Uzuka A."/>
            <person name="Nozaki H."/>
            <person name="Yoshikawa H."/>
            <person name="Miyagishima S.Y."/>
        </authorList>
    </citation>
    <scope>NUCLEOTIDE SEQUENCE [LARGE SCALE GENOMIC DNA]</scope>
    <source>
        <strain evidence="7 8">NIES-2499</strain>
    </source>
</reference>
<evidence type="ECO:0000256" key="3">
    <source>
        <dbReference type="ARBA" id="ARBA00022679"/>
    </source>
</evidence>
<gene>
    <name evidence="7" type="ORF">CEUSTIGMA_g12914.t1</name>
</gene>
<proteinExistence type="inferred from homology"/>
<dbReference type="Proteomes" id="UP000232323">
    <property type="component" value="Unassembled WGS sequence"/>
</dbReference>
<organism evidence="7 8">
    <name type="scientific">Chlamydomonas eustigma</name>
    <dbReference type="NCBI Taxonomy" id="1157962"/>
    <lineage>
        <taxon>Eukaryota</taxon>
        <taxon>Viridiplantae</taxon>
        <taxon>Chlorophyta</taxon>
        <taxon>core chlorophytes</taxon>
        <taxon>Chlorophyceae</taxon>
        <taxon>CS clade</taxon>
        <taxon>Chlamydomonadales</taxon>
        <taxon>Chlamydomonadaceae</taxon>
        <taxon>Chlamydomonas</taxon>
    </lineage>
</organism>
<name>A0A250XR15_9CHLO</name>
<dbReference type="Gene3D" id="3.40.50.300">
    <property type="entry name" value="P-loop containing nucleotide triphosphate hydrolases"/>
    <property type="match status" value="1"/>
</dbReference>
<dbReference type="CDD" id="cd01428">
    <property type="entry name" value="ADK"/>
    <property type="match status" value="1"/>
</dbReference>
<comment type="similarity">
    <text evidence="1 6">Belongs to the adenylate kinase family.</text>
</comment>
<dbReference type="HAMAP" id="MF_00235">
    <property type="entry name" value="Adenylate_kinase_Adk"/>
    <property type="match status" value="1"/>
</dbReference>
<dbReference type="PRINTS" id="PR00094">
    <property type="entry name" value="ADENYLTKNASE"/>
</dbReference>
<evidence type="ECO:0000256" key="1">
    <source>
        <dbReference type="ARBA" id="ARBA00007220"/>
    </source>
</evidence>
<dbReference type="EMBL" id="BEGY01000172">
    <property type="protein sequence ID" value="GAX85498.1"/>
    <property type="molecule type" value="Genomic_DNA"/>
</dbReference>
<evidence type="ECO:0000256" key="2">
    <source>
        <dbReference type="ARBA" id="ARBA00012955"/>
    </source>
</evidence>
<sequence>MGCTASIPETQEDVTVVPLSQKQPVTVKNPPLEVQTKPEESRIIADKKVDDAPLLVPEVPGSLPSDSVILFVLGGPGSGKGTQCDRIKAKYSGVVHLSAGDLLRAEVDSGSVVGTKCAELMKEGKLVPMHVTITLLKNAMIQSGGRIFLIDGFPRALDQGAEFEKSIMPCHSVLFFDCPEEEMEKRLLKRGETSGRADDNAETIRKRFKTFLTQSLPVKDHYLSQGKCHVISSVPAPDEVFVEVQKVLDDVL</sequence>
<keyword evidence="4" id="KW-0547">Nucleotide-binding</keyword>
<comment type="caution">
    <text evidence="7">The sequence shown here is derived from an EMBL/GenBank/DDBJ whole genome shotgun (WGS) entry which is preliminary data.</text>
</comment>
<dbReference type="SUPFAM" id="SSF52540">
    <property type="entry name" value="P-loop containing nucleoside triphosphate hydrolases"/>
    <property type="match status" value="1"/>
</dbReference>
<dbReference type="Pfam" id="PF00406">
    <property type="entry name" value="ADK"/>
    <property type="match status" value="1"/>
</dbReference>
<keyword evidence="5 6" id="KW-0418">Kinase</keyword>
<dbReference type="InterPro" id="IPR033690">
    <property type="entry name" value="Adenylat_kinase_CS"/>
</dbReference>
<evidence type="ECO:0000256" key="6">
    <source>
        <dbReference type="RuleBase" id="RU003330"/>
    </source>
</evidence>
<dbReference type="GO" id="GO:0004017">
    <property type="term" value="F:AMP kinase activity"/>
    <property type="evidence" value="ECO:0007669"/>
    <property type="project" value="UniProtKB-EC"/>
</dbReference>
<dbReference type="AlphaFoldDB" id="A0A250XR15"/>
<dbReference type="InterPro" id="IPR027417">
    <property type="entry name" value="P-loop_NTPase"/>
</dbReference>
<evidence type="ECO:0000313" key="7">
    <source>
        <dbReference type="EMBL" id="GAX85498.1"/>
    </source>
</evidence>
<evidence type="ECO:0000313" key="8">
    <source>
        <dbReference type="Proteomes" id="UP000232323"/>
    </source>
</evidence>
<accession>A0A250XR15</accession>
<dbReference type="EC" id="2.7.4.3" evidence="2"/>
<keyword evidence="8" id="KW-1185">Reference proteome</keyword>
<dbReference type="OrthoDB" id="442176at2759"/>
<dbReference type="PANTHER" id="PTHR23359">
    <property type="entry name" value="NUCLEOTIDE KINASE"/>
    <property type="match status" value="1"/>
</dbReference>
<evidence type="ECO:0000256" key="5">
    <source>
        <dbReference type="ARBA" id="ARBA00022777"/>
    </source>
</evidence>
<protein>
    <recommendedName>
        <fullName evidence="2">adenylate kinase</fullName>
        <ecNumber evidence="2">2.7.4.3</ecNumber>
    </recommendedName>
</protein>
<dbReference type="GO" id="GO:0005524">
    <property type="term" value="F:ATP binding"/>
    <property type="evidence" value="ECO:0007669"/>
    <property type="project" value="InterPro"/>
</dbReference>
<keyword evidence="3 6" id="KW-0808">Transferase</keyword>
<dbReference type="InterPro" id="IPR000850">
    <property type="entry name" value="Adenylat/UMP-CMP_kin"/>
</dbReference>